<evidence type="ECO:0000256" key="4">
    <source>
        <dbReference type="ARBA" id="ARBA00022692"/>
    </source>
</evidence>
<evidence type="ECO:0000256" key="3">
    <source>
        <dbReference type="ARBA" id="ARBA00022475"/>
    </source>
</evidence>
<keyword evidence="2 7" id="KW-0813">Transport</keyword>
<feature type="transmembrane region" description="Helical" evidence="7">
    <location>
        <begin position="87"/>
        <end position="108"/>
    </location>
</feature>
<keyword evidence="10" id="KW-1185">Reference proteome</keyword>
<evidence type="ECO:0000256" key="1">
    <source>
        <dbReference type="ARBA" id="ARBA00004651"/>
    </source>
</evidence>
<gene>
    <name evidence="9" type="ORF">EGH23_18900</name>
</gene>
<reference evidence="9 10" key="1">
    <citation type="submission" date="2021-06" db="EMBL/GenBank/DDBJ databases">
        <title>Halomicroarcula sp. a new haloarchaeum isolated from saline soil.</title>
        <authorList>
            <person name="Duran-Viseras A."/>
            <person name="Sanchez-Porro C."/>
            <person name="Ventosa A."/>
        </authorList>
    </citation>
    <scope>NUCLEOTIDE SEQUENCE [LARGE SCALE GENOMIC DNA]</scope>
    <source>
        <strain evidence="9 10">F27</strain>
    </source>
</reference>
<evidence type="ECO:0000256" key="6">
    <source>
        <dbReference type="ARBA" id="ARBA00023136"/>
    </source>
</evidence>
<keyword evidence="3" id="KW-1003">Cell membrane</keyword>
<keyword evidence="6 7" id="KW-0472">Membrane</keyword>
<dbReference type="GO" id="GO:0005886">
    <property type="term" value="C:plasma membrane"/>
    <property type="evidence" value="ECO:0007669"/>
    <property type="project" value="UniProtKB-SubCell"/>
</dbReference>
<feature type="domain" description="ABC transmembrane type-1" evidence="8">
    <location>
        <begin position="83"/>
        <end position="297"/>
    </location>
</feature>
<dbReference type="PANTHER" id="PTHR43227">
    <property type="entry name" value="BLL4140 PROTEIN"/>
    <property type="match status" value="1"/>
</dbReference>
<feature type="transmembrane region" description="Helical" evidence="7">
    <location>
        <begin position="225"/>
        <end position="248"/>
    </location>
</feature>
<evidence type="ECO:0000313" key="10">
    <source>
        <dbReference type="Proteomes" id="UP001430455"/>
    </source>
</evidence>
<evidence type="ECO:0000259" key="8">
    <source>
        <dbReference type="PROSITE" id="PS50928"/>
    </source>
</evidence>
<dbReference type="InterPro" id="IPR050809">
    <property type="entry name" value="UgpAE/MalFG_permease"/>
</dbReference>
<dbReference type="InterPro" id="IPR035906">
    <property type="entry name" value="MetI-like_sf"/>
</dbReference>
<dbReference type="CDD" id="cd06261">
    <property type="entry name" value="TM_PBP2"/>
    <property type="match status" value="1"/>
</dbReference>
<feature type="transmembrane region" description="Helical" evidence="7">
    <location>
        <begin position="279"/>
        <end position="298"/>
    </location>
</feature>
<comment type="similarity">
    <text evidence="7">Belongs to the binding-protein-dependent transport system permease family.</text>
</comment>
<dbReference type="InterPro" id="IPR000515">
    <property type="entry name" value="MetI-like"/>
</dbReference>
<dbReference type="Gene3D" id="1.10.3720.10">
    <property type="entry name" value="MetI-like"/>
    <property type="match status" value="1"/>
</dbReference>
<sequence>MEFQESVRENFIKIRSRLTDREINPGLLFIAPAVLLMLVLITYPLIETFRLSLHNLTSGGVENFVGVSKYVTLFTSNWFPNVMFNTFVWVVGGVALQLVVGFGLALLLNTKFPAKSAVRAGFLIPWVTPTIVTSIIFSWMYSPQFGIVNELLVRGGLINEGIAWLGNPDTAMFAVIVSALWKQFPFVMIMVLAGLQGMDESLHNAAKIDGAPFFARLRHITIPSLLPVLKIVLLLTVIWMFNQFVLIFTMTGGGPVGSTNVLSVKVYRLAFQQFRYGDASALSVVMIMIMLVFIFFYIRALRKRGGSI</sequence>
<accession>A0AAW4PHF4</accession>
<evidence type="ECO:0000313" key="9">
    <source>
        <dbReference type="EMBL" id="MBX0296951.1"/>
    </source>
</evidence>
<protein>
    <submittedName>
        <fullName evidence="9">Sugar ABC transporter permease</fullName>
    </submittedName>
</protein>
<feature type="transmembrane region" description="Helical" evidence="7">
    <location>
        <begin position="120"/>
        <end position="141"/>
    </location>
</feature>
<feature type="transmembrane region" description="Helical" evidence="7">
    <location>
        <begin position="23"/>
        <end position="46"/>
    </location>
</feature>
<dbReference type="SUPFAM" id="SSF161098">
    <property type="entry name" value="MetI-like"/>
    <property type="match status" value="1"/>
</dbReference>
<dbReference type="PROSITE" id="PS50928">
    <property type="entry name" value="ABC_TM1"/>
    <property type="match status" value="1"/>
</dbReference>
<comment type="subcellular location">
    <subcellularLocation>
        <location evidence="1 7">Cell membrane</location>
        <topology evidence="1 7">Multi-pass membrane protein</topology>
    </subcellularLocation>
</comment>
<evidence type="ECO:0000256" key="5">
    <source>
        <dbReference type="ARBA" id="ARBA00022989"/>
    </source>
</evidence>
<keyword evidence="5 7" id="KW-1133">Transmembrane helix</keyword>
<dbReference type="PANTHER" id="PTHR43227:SF8">
    <property type="entry name" value="DIACETYLCHITOBIOSE UPTAKE SYSTEM PERMEASE PROTEIN DASB"/>
    <property type="match status" value="1"/>
</dbReference>
<evidence type="ECO:0000256" key="2">
    <source>
        <dbReference type="ARBA" id="ARBA00022448"/>
    </source>
</evidence>
<dbReference type="EMBL" id="RKLT01000012">
    <property type="protein sequence ID" value="MBX0296951.1"/>
    <property type="molecule type" value="Genomic_DNA"/>
</dbReference>
<dbReference type="RefSeq" id="WP_220581543.1">
    <property type="nucleotide sequence ID" value="NZ_RKLT01000012.1"/>
</dbReference>
<name>A0AAW4PHF4_9EURY</name>
<dbReference type="AlphaFoldDB" id="A0AAW4PHF4"/>
<dbReference type="Pfam" id="PF00528">
    <property type="entry name" value="BPD_transp_1"/>
    <property type="match status" value="1"/>
</dbReference>
<comment type="caution">
    <text evidence="9">The sequence shown here is derived from an EMBL/GenBank/DDBJ whole genome shotgun (WGS) entry which is preliminary data.</text>
</comment>
<organism evidence="9 10">
    <name type="scientific">Haloarcula nitratireducens</name>
    <dbReference type="NCBI Taxonomy" id="2487749"/>
    <lineage>
        <taxon>Archaea</taxon>
        <taxon>Methanobacteriati</taxon>
        <taxon>Methanobacteriota</taxon>
        <taxon>Stenosarchaea group</taxon>
        <taxon>Halobacteria</taxon>
        <taxon>Halobacteriales</taxon>
        <taxon>Haloarculaceae</taxon>
        <taxon>Haloarcula</taxon>
    </lineage>
</organism>
<dbReference type="Proteomes" id="UP001430455">
    <property type="component" value="Unassembled WGS sequence"/>
</dbReference>
<proteinExistence type="inferred from homology"/>
<dbReference type="GO" id="GO:0055085">
    <property type="term" value="P:transmembrane transport"/>
    <property type="evidence" value="ECO:0007669"/>
    <property type="project" value="InterPro"/>
</dbReference>
<keyword evidence="4 7" id="KW-0812">Transmembrane</keyword>
<evidence type="ECO:0000256" key="7">
    <source>
        <dbReference type="RuleBase" id="RU363032"/>
    </source>
</evidence>